<accession>W5QSN6</accession>
<organism evidence="1">
    <name type="scientific">Prevotella sp. Sc00028</name>
    <dbReference type="NCBI Taxonomy" id="1231728"/>
    <lineage>
        <taxon>Bacteria</taxon>
        <taxon>Pseudomonadati</taxon>
        <taxon>Bacteroidota</taxon>
        <taxon>Bacteroidia</taxon>
        <taxon>Bacteroidales</taxon>
        <taxon>Prevotellaceae</taxon>
        <taxon>Prevotella</taxon>
    </lineage>
</organism>
<reference evidence="1" key="1">
    <citation type="journal article" date="2014" name="J. Ind. Microbiol. Biotechnol.">
        <title>Analysis of the bovine rumen microbiome reveals a diversity of Sus-like polysaccharide utilization loci from the bacterial phylum Bacteroidetes.</title>
        <authorList>
            <person name="Rosewarne C.P."/>
            <person name="Pope P.B."/>
            <person name="Cheung J.L."/>
            <person name="Morrison M."/>
        </authorList>
    </citation>
    <scope>NUCLEOTIDE SEQUENCE</scope>
    <source>
        <strain evidence="1">Sc00028</strain>
    </source>
</reference>
<name>W5QSN6_9BACT</name>
<dbReference type="EMBL" id="JX424620">
    <property type="protein sequence ID" value="AGH13996.1"/>
    <property type="molecule type" value="Genomic_DNA"/>
</dbReference>
<evidence type="ECO:0000313" key="1">
    <source>
        <dbReference type="EMBL" id="AGH13996.1"/>
    </source>
</evidence>
<proteinExistence type="predicted"/>
<dbReference type="AlphaFoldDB" id="W5QSN6"/>
<sequence>MDIIAVKGIGNNPLFFFVYFCAHTINKSINHLNKETMAIILKNVPKTEEGRKLQLTKEQEEKYKLVCRINEEKEELEIVDLWNPEEKYDNEFVIVPLTSTYAGCVFMSAGTEVRNVIGSTPDPKRNGYSWIQLINAVYSDNHINEDTSICCLDSYIYDPLTHYAKLLPNHINPYRIVGGHMVLNGADQNVKIGDSFYLLHICNAHNSTACDPYYFKVARGTYALVMQGFLQAQLISKSVIMSQSIHVKTDEDIVIDVKEFCKKHNIKIDTMYF</sequence>
<protein>
    <submittedName>
        <fullName evidence="1">Uncharacterized protein</fullName>
    </submittedName>
</protein>